<evidence type="ECO:0000256" key="10">
    <source>
        <dbReference type="SAM" id="MobiDB-lite"/>
    </source>
</evidence>
<dbReference type="SMART" id="SM00439">
    <property type="entry name" value="BAH"/>
    <property type="match status" value="2"/>
</dbReference>
<dbReference type="InterPro" id="IPR001025">
    <property type="entry name" value="BAH_dom"/>
</dbReference>
<keyword evidence="6" id="KW-0804">Transcription</keyword>
<feature type="region of interest" description="Disordered" evidence="10">
    <location>
        <begin position="636"/>
        <end position="660"/>
    </location>
</feature>
<evidence type="ECO:0000256" key="6">
    <source>
        <dbReference type="ARBA" id="ARBA00023163"/>
    </source>
</evidence>
<dbReference type="PANTHER" id="PTHR16062">
    <property type="entry name" value="SWI/SNF-RELATED"/>
    <property type="match status" value="1"/>
</dbReference>
<feature type="domain" description="Bromo" evidence="11">
    <location>
        <begin position="378"/>
        <end position="448"/>
    </location>
</feature>
<keyword evidence="9" id="KW-0238">DNA-binding</keyword>
<evidence type="ECO:0000313" key="15">
    <source>
        <dbReference type="RefSeq" id="XP_018021058.1"/>
    </source>
</evidence>
<organism evidence="14 15">
    <name type="scientific">Hyalella azteca</name>
    <name type="common">Amphipod</name>
    <dbReference type="NCBI Taxonomy" id="294128"/>
    <lineage>
        <taxon>Eukaryota</taxon>
        <taxon>Metazoa</taxon>
        <taxon>Ecdysozoa</taxon>
        <taxon>Arthropoda</taxon>
        <taxon>Crustacea</taxon>
        <taxon>Multicrustacea</taxon>
        <taxon>Malacostraca</taxon>
        <taxon>Eumalacostraca</taxon>
        <taxon>Peracarida</taxon>
        <taxon>Amphipoda</taxon>
        <taxon>Senticaudata</taxon>
        <taxon>Talitrida</taxon>
        <taxon>Talitroidea</taxon>
        <taxon>Hyalellidae</taxon>
        <taxon>Hyalella</taxon>
    </lineage>
</organism>
<feature type="domain" description="Bromo" evidence="11">
    <location>
        <begin position="204"/>
        <end position="274"/>
    </location>
</feature>
<feature type="region of interest" description="Disordered" evidence="10">
    <location>
        <begin position="941"/>
        <end position="970"/>
    </location>
</feature>
<dbReference type="InterPro" id="IPR043151">
    <property type="entry name" value="BAH_sf"/>
</dbReference>
<evidence type="ECO:0000259" key="13">
    <source>
        <dbReference type="PROSITE" id="PS51038"/>
    </source>
</evidence>
<dbReference type="GO" id="GO:0003677">
    <property type="term" value="F:DNA binding"/>
    <property type="evidence" value="ECO:0007669"/>
    <property type="project" value="UniProtKB-UniRule"/>
</dbReference>
<feature type="domain" description="BAH" evidence="13">
    <location>
        <begin position="975"/>
        <end position="1099"/>
    </location>
</feature>
<feature type="region of interest" description="Disordered" evidence="10">
    <location>
        <begin position="476"/>
        <end position="516"/>
    </location>
</feature>
<keyword evidence="7 9" id="KW-0539">Nucleus</keyword>
<dbReference type="SMART" id="SM00398">
    <property type="entry name" value="HMG"/>
    <property type="match status" value="1"/>
</dbReference>
<feature type="region of interest" description="Disordered" evidence="10">
    <location>
        <begin position="135"/>
        <end position="181"/>
    </location>
</feature>
<evidence type="ECO:0000256" key="9">
    <source>
        <dbReference type="PROSITE-ProRule" id="PRU00267"/>
    </source>
</evidence>
<evidence type="ECO:0000256" key="4">
    <source>
        <dbReference type="ARBA" id="ARBA00023015"/>
    </source>
</evidence>
<evidence type="ECO:0000256" key="1">
    <source>
        <dbReference type="ARBA" id="ARBA00004123"/>
    </source>
</evidence>
<dbReference type="SMART" id="SM00297">
    <property type="entry name" value="BROMO"/>
    <property type="match status" value="6"/>
</dbReference>
<feature type="region of interest" description="Disordered" evidence="10">
    <location>
        <begin position="336"/>
        <end position="356"/>
    </location>
</feature>
<feature type="DNA-binding region" description="HMG box" evidence="9">
    <location>
        <begin position="1426"/>
        <end position="1479"/>
    </location>
</feature>
<feature type="domain" description="HMG box" evidence="12">
    <location>
        <begin position="1426"/>
        <end position="1479"/>
    </location>
</feature>
<dbReference type="GO" id="GO:0006338">
    <property type="term" value="P:chromatin remodeling"/>
    <property type="evidence" value="ECO:0007669"/>
    <property type="project" value="InterPro"/>
</dbReference>
<evidence type="ECO:0000256" key="3">
    <source>
        <dbReference type="ARBA" id="ARBA00022853"/>
    </source>
</evidence>
<feature type="compositionally biased region" description="Polar residues" evidence="10">
    <location>
        <begin position="645"/>
        <end position="660"/>
    </location>
</feature>
<dbReference type="Gene3D" id="1.10.30.10">
    <property type="entry name" value="High mobility group box domain"/>
    <property type="match status" value="1"/>
</dbReference>
<feature type="compositionally biased region" description="Low complexity" evidence="10">
    <location>
        <begin position="162"/>
        <end position="174"/>
    </location>
</feature>
<feature type="domain" description="Bromo" evidence="11">
    <location>
        <begin position="544"/>
        <end position="614"/>
    </location>
</feature>
<dbReference type="PROSITE" id="PS51038">
    <property type="entry name" value="BAH"/>
    <property type="match status" value="2"/>
</dbReference>
<feature type="region of interest" description="Disordered" evidence="10">
    <location>
        <begin position="1"/>
        <end position="23"/>
    </location>
</feature>
<dbReference type="Pfam" id="PF01426">
    <property type="entry name" value="BAH"/>
    <property type="match status" value="2"/>
</dbReference>
<accession>A0A8B7P4T2</accession>
<dbReference type="InterPro" id="IPR037382">
    <property type="entry name" value="Rsc/polybromo"/>
</dbReference>
<proteinExistence type="predicted"/>
<dbReference type="KEGG" id="hazt:108677351"/>
<dbReference type="Pfam" id="PF00439">
    <property type="entry name" value="Bromodomain"/>
    <property type="match status" value="6"/>
</dbReference>
<protein>
    <submittedName>
        <fullName evidence="15">Protein polybromo-1</fullName>
    </submittedName>
</protein>
<dbReference type="Gene3D" id="1.20.920.10">
    <property type="entry name" value="Bromodomain-like"/>
    <property type="match status" value="6"/>
</dbReference>
<dbReference type="Pfam" id="PF00505">
    <property type="entry name" value="HMG_box"/>
    <property type="match status" value="1"/>
</dbReference>
<dbReference type="PRINTS" id="PR00503">
    <property type="entry name" value="BROMODOMAIN"/>
</dbReference>
<feature type="domain" description="Bromo" evidence="11">
    <location>
        <begin position="47"/>
        <end position="117"/>
    </location>
</feature>
<feature type="compositionally biased region" description="Acidic residues" evidence="10">
    <location>
        <begin position="347"/>
        <end position="356"/>
    </location>
</feature>
<keyword evidence="14" id="KW-1185">Reference proteome</keyword>
<dbReference type="Gene3D" id="2.30.30.490">
    <property type="match status" value="2"/>
</dbReference>
<dbReference type="PROSITE" id="PS50118">
    <property type="entry name" value="HMG_BOX_2"/>
    <property type="match status" value="1"/>
</dbReference>
<feature type="domain" description="BAH" evidence="13">
    <location>
        <begin position="1177"/>
        <end position="1308"/>
    </location>
</feature>
<keyword evidence="2" id="KW-0677">Repeat</keyword>
<feature type="region of interest" description="Disordered" evidence="10">
    <location>
        <begin position="1382"/>
        <end position="1425"/>
    </location>
</feature>
<dbReference type="CTD" id="42954"/>
<dbReference type="OMA" id="WQFYETL"/>
<dbReference type="Gene3D" id="3.30.160.60">
    <property type="entry name" value="Classic Zinc Finger"/>
    <property type="match status" value="1"/>
</dbReference>
<dbReference type="InterPro" id="IPR036427">
    <property type="entry name" value="Bromodomain-like_sf"/>
</dbReference>
<dbReference type="InterPro" id="IPR001487">
    <property type="entry name" value="Bromodomain"/>
</dbReference>
<dbReference type="PANTHER" id="PTHR16062:SF19">
    <property type="entry name" value="PROTEIN POLYBROMO-1"/>
    <property type="match status" value="1"/>
</dbReference>
<gene>
    <name evidence="15" type="primary">LOC108677351</name>
</gene>
<reference evidence="15" key="1">
    <citation type="submission" date="2025-08" db="UniProtKB">
        <authorList>
            <consortium name="RefSeq"/>
        </authorList>
    </citation>
    <scope>IDENTIFICATION</scope>
    <source>
        <tissue evidence="15">Whole organism</tissue>
    </source>
</reference>
<dbReference type="SUPFAM" id="SSF47370">
    <property type="entry name" value="Bromodomain"/>
    <property type="match status" value="6"/>
</dbReference>
<evidence type="ECO:0000259" key="11">
    <source>
        <dbReference type="PROSITE" id="PS50014"/>
    </source>
</evidence>
<dbReference type="RefSeq" id="XP_018021058.1">
    <property type="nucleotide sequence ID" value="XM_018165569.2"/>
</dbReference>
<dbReference type="Proteomes" id="UP000694843">
    <property type="component" value="Unplaced"/>
</dbReference>
<dbReference type="PROSITE" id="PS50014">
    <property type="entry name" value="BROMODOMAIN_2"/>
    <property type="match status" value="5"/>
</dbReference>
<evidence type="ECO:0000259" key="12">
    <source>
        <dbReference type="PROSITE" id="PS50118"/>
    </source>
</evidence>
<evidence type="ECO:0000313" key="14">
    <source>
        <dbReference type="Proteomes" id="UP000694843"/>
    </source>
</evidence>
<feature type="compositionally biased region" description="Low complexity" evidence="10">
    <location>
        <begin position="1382"/>
        <end position="1399"/>
    </location>
</feature>
<feature type="compositionally biased region" description="Polar residues" evidence="10">
    <location>
        <begin position="958"/>
        <end position="970"/>
    </location>
</feature>
<name>A0A8B7P4T2_HYAAZ</name>
<dbReference type="GO" id="GO:0016586">
    <property type="term" value="C:RSC-type complex"/>
    <property type="evidence" value="ECO:0007669"/>
    <property type="project" value="InterPro"/>
</dbReference>
<keyword evidence="5 8" id="KW-0103">Bromodomain</keyword>
<feature type="domain" description="Bromo" evidence="11">
    <location>
        <begin position="700"/>
        <end position="770"/>
    </location>
</feature>
<evidence type="ECO:0000256" key="7">
    <source>
        <dbReference type="ARBA" id="ARBA00023242"/>
    </source>
</evidence>
<dbReference type="GO" id="GO:0003682">
    <property type="term" value="F:chromatin binding"/>
    <property type="evidence" value="ECO:0007669"/>
    <property type="project" value="InterPro"/>
</dbReference>
<dbReference type="GO" id="GO:0006368">
    <property type="term" value="P:transcription elongation by RNA polymerase II"/>
    <property type="evidence" value="ECO:0007669"/>
    <property type="project" value="TreeGrafter"/>
</dbReference>
<sequence length="1773" mass="199454">MKRKRTEMSETSPSTDARPKRRRNDTTLLDTIQFIFDCLRNQRKQDEDVYLCEAFLRVPKKRSEPQYFEVVSKPIDMLKIQQKIKTDQYDELEEFCADIQLLVDNAKLYYAKSTEEFKDACDLWKLFEESRARAPDEVKEKQKQKQQQIDDDEKFPGKKKGSSSGRPSRGASAPLIRDDSGPAMDEASAIKELFGCIVTARDADDRLLSYVFRVLPSEERYPEYYTVIEKPIDLRTMAERLCQNKYATLDSIVHDFDLLFGNACTFNEPGSCIFRDACKLRKFVHSRKQDLIDCIASGKGRLRCRRPVGGKEWHELMQDMDESTVLPLAEEDLATGDELPTVGSGPPDDDDNDDDVDSENPLWQLFLLAKNLTVPSNPNYHLIEPFRRLPNRRWHADYYSEITHPISMSQIRNKIKKGEYSDILELQEDFNLMLNNAQQYNRPDSRIHRDAVTIQAAVHAAVSQILQSQGNDIPVIKSPSKNSSAAVQAQSSGGQSWADTDSEGEDPVSSAVGRRRPAASSGLLSFKRRAKLLFKTLMDYMTEDGRQPIVAFIEKPSRREYPDYYQVIEHPIDMETIEARIKSEYYGCEKELLADFRLMLNNCMTYNEEGSLIHSDALTLNKVLNDKVAELNQSSAVDGGAGVPQGQTHGTPSWPSMSTPSVAQSSKVLQLKKTKQQPPSGILRNIRSIYNAVVECRDADGRQISEVFMKLPSKILYPDYYELIKHPIDLERVLYKWKTGSYTSVDDCLADLTLLFNNACRYNEPESQIYRDALTLQQIALQKRLELVWQDVPRVKTLVQELLMSLFITVFNHEQDGRYTTESFADLPTQDPVAAKADLQHGSLTSKNRPLTFDILKRRLDKGLYSRLDHFQEDMFSIFTRARRLSSVNSRVFKDSVTLQNAYIIARDRLCGDGKILKSQALKFTKDDLDAEVAADAAIRTEEGEEQAAETAMDVDSKTSQETAPEASSTATDKAVYVAGEFVYAAPTEPSLGKRIVHIDRVFLNNSKSRAGNPVSMIQGYQYFRPEETFHPATRKFYAKEVFKTENKITIPVTDVVGRCLVLSVSDFQKMRATNIPEEDVYVCENRYLARHRFFKKIKMVPFAVPASVVLEERSAPLHLTKLDSIFKERIERHKEELAEVDEETRVNRTPLPNVARTSTTGTGELEFEQYNLGSGAVVKLGDFVYVKVPPIAVPGNSSSLATLKAIRHVTRIWLNPQGVCSFLGSVYSTAQELYMSGVQLDRTVAYKQEVYLTSVQDSLPLTDIIGRCSVLHVKEYAACRLTEVLEKDVYLCQNYFDETSRRISPLQSGIVKFQLSRQVLQDEVYYFSNAVNLQKAVLETVNLAQLPRRHATQQAQLGASGPVPLDEDLSNDLLVGEDSLDSSAAPSISSDSTPPSLAGHHSGAPASPAVHSGAITSKSAKKTPGRKQVSGYLLFSSEIRKSVTMRNPSANFGEISRLVGMEWKNLCEVERKAFEDRAHVVNQEAAEKALLGTPETPVSSVSAAHEMPLPTSPDIVFECMWGDCDVMFEDLADMYDHLLNEQTGHVCKVKTTFECQWRTCSRHKKNNLMPFPMLARLTRHTREVHLMKNTGRIIQPHDRSRNFVPSSRRSLVPAAAHIAPATPAATGVSTAANTMLPGFSLGKSGFQVSVLSNSGTSPAPTGLAGLLQNQRQPQILFAATPAKTQRLLHSEAYIKYIENLDKPYQGNWERQLHATSENTTINDAHRLPVTWLPAEYQTVAPPHVKLENGKDALSALWALRDIMVKDALCGRL</sequence>
<dbReference type="InterPro" id="IPR036910">
    <property type="entry name" value="HMG_box_dom_sf"/>
</dbReference>
<dbReference type="GeneID" id="108677351"/>
<evidence type="ECO:0000256" key="8">
    <source>
        <dbReference type="PROSITE-ProRule" id="PRU00035"/>
    </source>
</evidence>
<dbReference type="InterPro" id="IPR018359">
    <property type="entry name" value="Bromodomain_CS"/>
</dbReference>
<dbReference type="SUPFAM" id="SSF47095">
    <property type="entry name" value="HMG-box"/>
    <property type="match status" value="1"/>
</dbReference>
<dbReference type="InterPro" id="IPR009071">
    <property type="entry name" value="HMG_box_dom"/>
</dbReference>
<keyword evidence="3" id="KW-0156">Chromatin regulator</keyword>
<dbReference type="PROSITE" id="PS00633">
    <property type="entry name" value="BROMODOMAIN_1"/>
    <property type="match status" value="2"/>
</dbReference>
<comment type="subcellular location">
    <subcellularLocation>
        <location evidence="1">Nucleus</location>
    </subcellularLocation>
</comment>
<keyword evidence="4" id="KW-0805">Transcription regulation</keyword>
<evidence type="ECO:0000256" key="2">
    <source>
        <dbReference type="ARBA" id="ARBA00022737"/>
    </source>
</evidence>
<dbReference type="OrthoDB" id="10009055at2759"/>
<feature type="compositionally biased region" description="Low complexity" evidence="10">
    <location>
        <begin position="483"/>
        <end position="496"/>
    </location>
</feature>
<evidence type="ECO:0000256" key="5">
    <source>
        <dbReference type="ARBA" id="ARBA00023117"/>
    </source>
</evidence>